<organism evidence="2 3">
    <name type="scientific">Nguyenibacter vanlangensis</name>
    <dbReference type="NCBI Taxonomy" id="1216886"/>
    <lineage>
        <taxon>Bacteria</taxon>
        <taxon>Pseudomonadati</taxon>
        <taxon>Pseudomonadota</taxon>
        <taxon>Alphaproteobacteria</taxon>
        <taxon>Acetobacterales</taxon>
        <taxon>Acetobacteraceae</taxon>
        <taxon>Nguyenibacter</taxon>
    </lineage>
</organism>
<evidence type="ECO:0000256" key="1">
    <source>
        <dbReference type="SAM" id="SignalP"/>
    </source>
</evidence>
<name>A0A7Y7IYV9_9PROT</name>
<gene>
    <name evidence="2" type="ORF">HUK84_16330</name>
</gene>
<feature type="signal peptide" evidence="1">
    <location>
        <begin position="1"/>
        <end position="23"/>
    </location>
</feature>
<comment type="caution">
    <text evidence="2">The sequence shown here is derived from an EMBL/GenBank/DDBJ whole genome shotgun (WGS) entry which is preliminary data.</text>
</comment>
<evidence type="ECO:0000313" key="2">
    <source>
        <dbReference type="EMBL" id="NVN12672.1"/>
    </source>
</evidence>
<dbReference type="RefSeq" id="WP_176641223.1">
    <property type="nucleotide sequence ID" value="NZ_JABXXP010000535.1"/>
</dbReference>
<proteinExistence type="predicted"/>
<dbReference type="AlphaFoldDB" id="A0A7Y7IYV9"/>
<protein>
    <recommendedName>
        <fullName evidence="4">Lipoprotein</fullName>
    </recommendedName>
</protein>
<accession>A0A7Y7IYV9</accession>
<feature type="chain" id="PRO_5031269067" description="Lipoprotein" evidence="1">
    <location>
        <begin position="24"/>
        <end position="53"/>
    </location>
</feature>
<keyword evidence="1" id="KW-0732">Signal</keyword>
<dbReference type="Proteomes" id="UP000534870">
    <property type="component" value="Unassembled WGS sequence"/>
</dbReference>
<evidence type="ECO:0000313" key="3">
    <source>
        <dbReference type="Proteomes" id="UP000534870"/>
    </source>
</evidence>
<dbReference type="EMBL" id="JABXXP010000535">
    <property type="protein sequence ID" value="NVN12672.1"/>
    <property type="molecule type" value="Genomic_DNA"/>
</dbReference>
<reference evidence="2 3" key="1">
    <citation type="submission" date="2020-06" db="EMBL/GenBank/DDBJ databases">
        <title>Description of novel acetic acid bacteria.</title>
        <authorList>
            <person name="Sombolestani A."/>
        </authorList>
    </citation>
    <scope>NUCLEOTIDE SEQUENCE [LARGE SCALE GENOMIC DNA]</scope>
    <source>
        <strain evidence="2 3">LMG 31431</strain>
    </source>
</reference>
<sequence>MRMLKFMPLAGLLLLAACGPDYGDRGTRQYRGDGYGNVGNNSRGSYGYEGHGY</sequence>
<evidence type="ECO:0008006" key="4">
    <source>
        <dbReference type="Google" id="ProtNLM"/>
    </source>
</evidence>
<dbReference type="PROSITE" id="PS51257">
    <property type="entry name" value="PROKAR_LIPOPROTEIN"/>
    <property type="match status" value="1"/>
</dbReference>